<reference evidence="2 3" key="1">
    <citation type="submission" date="2024-05" db="EMBL/GenBank/DDBJ databases">
        <title>Genome sequencing and assembly of Indian major carp, Cirrhinus mrigala (Hamilton, 1822).</title>
        <authorList>
            <person name="Mohindra V."/>
            <person name="Chowdhury L.M."/>
            <person name="Lal K."/>
            <person name="Jena J.K."/>
        </authorList>
    </citation>
    <scope>NUCLEOTIDE SEQUENCE [LARGE SCALE GENOMIC DNA]</scope>
    <source>
        <strain evidence="2">CM1030</strain>
        <tissue evidence="2">Blood</tissue>
    </source>
</reference>
<feature type="region of interest" description="Disordered" evidence="1">
    <location>
        <begin position="209"/>
        <end position="242"/>
    </location>
</feature>
<sequence length="340" mass="36174">MRLKFKMLTIKQFMSQIRKFLRFGFRGEAYQFRVLLFGLALSPRTFTKCVDAALAPLRLQGIHILNYKNHLSGRGVGFDHNAGTIVTCSDRVDPHCSRESERRPVTHCKAVSITAGSDGSCVQRDTPWPAVRETPTVVTQDQGVLPKGKPISHDQGHTAMLTCLGHVEEALVPVSRPGVGSSLSHRLGSGYEWPPCPWSVAHQLPGDAGRVSGSEALSPGPKRPPCVGAHRQHSSGLLHKPPGRSAFTPLVQAGTPDPCVVPGQTPIAEGSSCSWASHHGSKHPVKAEAKARGMDAARYGEADLESVWPGSGGPLCNSGDIAMSPLVLSDSSSSPGAACH</sequence>
<proteinExistence type="predicted"/>
<dbReference type="AlphaFoldDB" id="A0ABD0P322"/>
<dbReference type="InterPro" id="IPR043502">
    <property type="entry name" value="DNA/RNA_pol_sf"/>
</dbReference>
<evidence type="ECO:0000313" key="2">
    <source>
        <dbReference type="EMBL" id="KAL0168444.1"/>
    </source>
</evidence>
<gene>
    <name evidence="2" type="ORF">M9458_036666</name>
</gene>
<protein>
    <submittedName>
        <fullName evidence="2">Uncharacterized protein</fullName>
    </submittedName>
</protein>
<evidence type="ECO:0000256" key="1">
    <source>
        <dbReference type="SAM" id="MobiDB-lite"/>
    </source>
</evidence>
<dbReference type="EMBL" id="JAMKFB020000018">
    <property type="protein sequence ID" value="KAL0168444.1"/>
    <property type="molecule type" value="Genomic_DNA"/>
</dbReference>
<accession>A0ABD0P322</accession>
<dbReference type="SUPFAM" id="SSF56672">
    <property type="entry name" value="DNA/RNA polymerases"/>
    <property type="match status" value="1"/>
</dbReference>
<comment type="caution">
    <text evidence="2">The sequence shown here is derived from an EMBL/GenBank/DDBJ whole genome shotgun (WGS) entry which is preliminary data.</text>
</comment>
<name>A0ABD0P322_CIRMR</name>
<evidence type="ECO:0000313" key="3">
    <source>
        <dbReference type="Proteomes" id="UP001529510"/>
    </source>
</evidence>
<dbReference type="Proteomes" id="UP001529510">
    <property type="component" value="Unassembled WGS sequence"/>
</dbReference>
<keyword evidence="3" id="KW-1185">Reference proteome</keyword>
<organism evidence="2 3">
    <name type="scientific">Cirrhinus mrigala</name>
    <name type="common">Mrigala</name>
    <dbReference type="NCBI Taxonomy" id="683832"/>
    <lineage>
        <taxon>Eukaryota</taxon>
        <taxon>Metazoa</taxon>
        <taxon>Chordata</taxon>
        <taxon>Craniata</taxon>
        <taxon>Vertebrata</taxon>
        <taxon>Euteleostomi</taxon>
        <taxon>Actinopterygii</taxon>
        <taxon>Neopterygii</taxon>
        <taxon>Teleostei</taxon>
        <taxon>Ostariophysi</taxon>
        <taxon>Cypriniformes</taxon>
        <taxon>Cyprinidae</taxon>
        <taxon>Labeoninae</taxon>
        <taxon>Labeonini</taxon>
        <taxon>Cirrhinus</taxon>
    </lineage>
</organism>
<feature type="non-terminal residue" evidence="2">
    <location>
        <position position="340"/>
    </location>
</feature>